<feature type="transmembrane region" description="Helical" evidence="13">
    <location>
        <begin position="190"/>
        <end position="213"/>
    </location>
</feature>
<comment type="subcellular location">
    <subcellularLocation>
        <location evidence="1">Cell membrane</location>
        <topology evidence="1">Multi-pass membrane protein</topology>
    </subcellularLocation>
</comment>
<organism evidence="15 16">
    <name type="scientific">Azospirillum thermophilum</name>
    <dbReference type="NCBI Taxonomy" id="2202148"/>
    <lineage>
        <taxon>Bacteria</taxon>
        <taxon>Pseudomonadati</taxon>
        <taxon>Pseudomonadota</taxon>
        <taxon>Alphaproteobacteria</taxon>
        <taxon>Rhodospirillales</taxon>
        <taxon>Azospirillaceae</taxon>
        <taxon>Azospirillum</taxon>
    </lineage>
</organism>
<reference evidence="16" key="1">
    <citation type="submission" date="2018-05" db="EMBL/GenBank/DDBJ databases">
        <title>Azospirillum thermophila sp. nov., a novel isolated from hot spring.</title>
        <authorList>
            <person name="Zhao Z."/>
        </authorList>
    </citation>
    <scope>NUCLEOTIDE SEQUENCE [LARGE SCALE GENOMIC DNA]</scope>
    <source>
        <strain evidence="16">CFH 70021</strain>
    </source>
</reference>
<dbReference type="PRINTS" id="PR00950">
    <property type="entry name" value="TYPE3IMSPROT"/>
</dbReference>
<keyword evidence="5 13" id="KW-1003">Cell membrane</keyword>
<dbReference type="Pfam" id="PF01312">
    <property type="entry name" value="Bac_export_2"/>
    <property type="match status" value="1"/>
</dbReference>
<dbReference type="InterPro" id="IPR006136">
    <property type="entry name" value="FlhB"/>
</dbReference>
<feature type="compositionally biased region" description="Basic and acidic residues" evidence="14">
    <location>
        <begin position="7"/>
        <end position="22"/>
    </location>
</feature>
<dbReference type="EMBL" id="CP029352">
    <property type="protein sequence ID" value="AWK84820.1"/>
    <property type="molecule type" value="Genomic_DNA"/>
</dbReference>
<dbReference type="FunFam" id="3.40.1690.10:FF:000001">
    <property type="entry name" value="Flagellar biosynthetic protein FlhB"/>
    <property type="match status" value="1"/>
</dbReference>
<evidence type="ECO:0000256" key="7">
    <source>
        <dbReference type="ARBA" id="ARBA00022795"/>
    </source>
</evidence>
<evidence type="ECO:0000256" key="11">
    <source>
        <dbReference type="ARBA" id="ARBA00023225"/>
    </source>
</evidence>
<proteinExistence type="inferred from homology"/>
<dbReference type="GO" id="GO:0005886">
    <property type="term" value="C:plasma membrane"/>
    <property type="evidence" value="ECO:0007669"/>
    <property type="project" value="UniProtKB-SubCell"/>
</dbReference>
<evidence type="ECO:0000256" key="1">
    <source>
        <dbReference type="ARBA" id="ARBA00004651"/>
    </source>
</evidence>
<keyword evidence="9 13" id="KW-1133">Transmembrane helix</keyword>
<sequence length="359" mass="40152">MSEDADESSKTEEPTQKKLDEAHKKGQYAMTRELGNWLMVAAMLVLLLSVVPGTLKGLMLRLNYYLENVDGITLDRGGVGAVLFRVMSDTLWALWLPIVLLVIASVLATVSQKGFSVSWELIQPKLEKLNPIAGFGRMFKLSTQGVELLKSLAKLAVVGAVSYLCLQPMFTGIEHFIGIDMMAMVREMDVLAFRLLAGVLAVLTVIAAGDLFWQRYEYNKNMRMTKQEVKDEHKQQEGDPMVKGRIRQIRFERARKRMMAAVPEADVVVTNPTHFAVALKYDPTKMSAPLVLAKGVDQVAFKIREVAEANEVPVVENPPLARALYAACDIDEEVPSEHYRAVAEVITYVFKLKGRSLRH</sequence>
<evidence type="ECO:0000256" key="13">
    <source>
        <dbReference type="RuleBase" id="RU364091"/>
    </source>
</evidence>
<evidence type="ECO:0000256" key="14">
    <source>
        <dbReference type="SAM" id="MobiDB-lite"/>
    </source>
</evidence>
<dbReference type="Proteomes" id="UP000245629">
    <property type="component" value="Chromosome 1"/>
</dbReference>
<accession>A0A2S2CKC7</accession>
<keyword evidence="4 13" id="KW-0813">Transport</keyword>
<evidence type="ECO:0000256" key="5">
    <source>
        <dbReference type="ARBA" id="ARBA00022475"/>
    </source>
</evidence>
<evidence type="ECO:0000256" key="3">
    <source>
        <dbReference type="ARBA" id="ARBA00021622"/>
    </source>
</evidence>
<dbReference type="NCBIfam" id="TIGR00328">
    <property type="entry name" value="flhB"/>
    <property type="match status" value="1"/>
</dbReference>
<keyword evidence="7 13" id="KW-1005">Bacterial flagellum biogenesis</keyword>
<keyword evidence="16" id="KW-1185">Reference proteome</keyword>
<keyword evidence="8 13" id="KW-0653">Protein transport</keyword>
<dbReference type="RefSeq" id="WP_109323538.1">
    <property type="nucleotide sequence ID" value="NZ_CP029352.1"/>
</dbReference>
<feature type="transmembrane region" description="Helical" evidence="13">
    <location>
        <begin position="34"/>
        <end position="55"/>
    </location>
</feature>
<evidence type="ECO:0000256" key="2">
    <source>
        <dbReference type="ARBA" id="ARBA00010690"/>
    </source>
</evidence>
<dbReference type="PANTHER" id="PTHR30531">
    <property type="entry name" value="FLAGELLAR BIOSYNTHETIC PROTEIN FLHB"/>
    <property type="match status" value="1"/>
</dbReference>
<dbReference type="InterPro" id="IPR006135">
    <property type="entry name" value="T3SS_substrate_exporter"/>
</dbReference>
<keyword evidence="15" id="KW-0969">Cilium</keyword>
<name>A0A2S2CKC7_9PROT</name>
<evidence type="ECO:0000256" key="6">
    <source>
        <dbReference type="ARBA" id="ARBA00022692"/>
    </source>
</evidence>
<dbReference type="SUPFAM" id="SSF160544">
    <property type="entry name" value="EscU C-terminal domain-like"/>
    <property type="match status" value="1"/>
</dbReference>
<dbReference type="Gene3D" id="6.10.250.2080">
    <property type="match status" value="1"/>
</dbReference>
<comment type="caution">
    <text evidence="13">Lacks conserved residue(s) required for the propagation of feature annotation.</text>
</comment>
<dbReference type="GO" id="GO:0044780">
    <property type="term" value="P:bacterial-type flagellum assembly"/>
    <property type="evidence" value="ECO:0007669"/>
    <property type="project" value="InterPro"/>
</dbReference>
<evidence type="ECO:0000256" key="10">
    <source>
        <dbReference type="ARBA" id="ARBA00023136"/>
    </source>
</evidence>
<dbReference type="GO" id="GO:0009306">
    <property type="term" value="P:protein secretion"/>
    <property type="evidence" value="ECO:0007669"/>
    <property type="project" value="InterPro"/>
</dbReference>
<dbReference type="Gene3D" id="3.40.1690.10">
    <property type="entry name" value="secretion proteins EscU"/>
    <property type="match status" value="1"/>
</dbReference>
<dbReference type="PANTHER" id="PTHR30531:SF12">
    <property type="entry name" value="FLAGELLAR BIOSYNTHETIC PROTEIN FLHB"/>
    <property type="match status" value="1"/>
</dbReference>
<evidence type="ECO:0000256" key="9">
    <source>
        <dbReference type="ARBA" id="ARBA00022989"/>
    </source>
</evidence>
<evidence type="ECO:0000256" key="4">
    <source>
        <dbReference type="ARBA" id="ARBA00022448"/>
    </source>
</evidence>
<gene>
    <name evidence="13 15" type="primary">flhB</name>
    <name evidence="15" type="ORF">DEW08_00205</name>
</gene>
<dbReference type="OrthoDB" id="9807950at2"/>
<feature type="region of interest" description="Disordered" evidence="14">
    <location>
        <begin position="1"/>
        <end position="22"/>
    </location>
</feature>
<evidence type="ECO:0000313" key="16">
    <source>
        <dbReference type="Proteomes" id="UP000245629"/>
    </source>
</evidence>
<dbReference type="InterPro" id="IPR029025">
    <property type="entry name" value="T3SS_substrate_exporter_C"/>
</dbReference>
<keyword evidence="6 13" id="KW-0812">Transmembrane</keyword>
<comment type="function">
    <text evidence="12 13">Required for formation of the rod structure in the basal body of the flagellar apparatus. Together with FliI and FliH, may constitute the export apparatus of flagellin.</text>
</comment>
<evidence type="ECO:0000256" key="12">
    <source>
        <dbReference type="ARBA" id="ARBA00025078"/>
    </source>
</evidence>
<comment type="similarity">
    <text evidence="2 13">Belongs to the type III secretion exporter family.</text>
</comment>
<evidence type="ECO:0000313" key="15">
    <source>
        <dbReference type="EMBL" id="AWK84820.1"/>
    </source>
</evidence>
<keyword evidence="15" id="KW-0966">Cell projection</keyword>
<feature type="transmembrane region" description="Helical" evidence="13">
    <location>
        <begin position="92"/>
        <end position="110"/>
    </location>
</feature>
<keyword evidence="11 13" id="KW-1006">Bacterial flagellum protein export</keyword>
<evidence type="ECO:0000256" key="8">
    <source>
        <dbReference type="ARBA" id="ARBA00022927"/>
    </source>
</evidence>
<keyword evidence="10 13" id="KW-0472">Membrane</keyword>
<keyword evidence="15" id="KW-0282">Flagellum</keyword>
<dbReference type="KEGG" id="azz:DEW08_00205"/>
<protein>
    <recommendedName>
        <fullName evidence="3 13">Flagellar biosynthetic protein FlhB</fullName>
    </recommendedName>
</protein>
<dbReference type="AlphaFoldDB" id="A0A2S2CKC7"/>